<evidence type="ECO:0000256" key="7">
    <source>
        <dbReference type="ARBA" id="ARBA00023136"/>
    </source>
</evidence>
<feature type="transmembrane region" description="Helical" evidence="8">
    <location>
        <begin position="75"/>
        <end position="95"/>
    </location>
</feature>
<dbReference type="SUPFAM" id="SSF161098">
    <property type="entry name" value="MetI-like"/>
    <property type="match status" value="2"/>
</dbReference>
<accession>A0ABU6P253</accession>
<evidence type="ECO:0000313" key="11">
    <source>
        <dbReference type="Proteomes" id="UP001342826"/>
    </source>
</evidence>
<keyword evidence="2 8" id="KW-0813">Transport</keyword>
<feature type="transmembrane region" description="Helical" evidence="8">
    <location>
        <begin position="20"/>
        <end position="42"/>
    </location>
</feature>
<dbReference type="PANTHER" id="PTHR43357">
    <property type="entry name" value="INNER MEMBRANE ABC TRANSPORTER PERMEASE PROTEIN YDCV"/>
    <property type="match status" value="1"/>
</dbReference>
<evidence type="ECO:0000256" key="8">
    <source>
        <dbReference type="RuleBase" id="RU363032"/>
    </source>
</evidence>
<feature type="transmembrane region" description="Helical" evidence="8">
    <location>
        <begin position="256"/>
        <end position="280"/>
    </location>
</feature>
<feature type="transmembrane region" description="Helical" evidence="8">
    <location>
        <begin position="164"/>
        <end position="180"/>
    </location>
</feature>
<feature type="transmembrane region" description="Helical" evidence="8">
    <location>
        <begin position="400"/>
        <end position="420"/>
    </location>
</feature>
<evidence type="ECO:0000259" key="9">
    <source>
        <dbReference type="PROSITE" id="PS50928"/>
    </source>
</evidence>
<dbReference type="PROSITE" id="PS50928">
    <property type="entry name" value="ABC_TM1"/>
    <property type="match status" value="2"/>
</dbReference>
<feature type="transmembrane region" description="Helical" evidence="8">
    <location>
        <begin position="301"/>
        <end position="321"/>
    </location>
</feature>
<keyword evidence="4" id="KW-0997">Cell inner membrane</keyword>
<evidence type="ECO:0000256" key="1">
    <source>
        <dbReference type="ARBA" id="ARBA00004429"/>
    </source>
</evidence>
<dbReference type="EMBL" id="JARTFS010000016">
    <property type="protein sequence ID" value="MED4403440.1"/>
    <property type="molecule type" value="Genomic_DNA"/>
</dbReference>
<feature type="transmembrane region" description="Helical" evidence="8">
    <location>
        <begin position="432"/>
        <end position="456"/>
    </location>
</feature>
<dbReference type="InterPro" id="IPR035906">
    <property type="entry name" value="MetI-like_sf"/>
</dbReference>
<protein>
    <submittedName>
        <fullName evidence="10">Iron ABC transporter permease</fullName>
    </submittedName>
</protein>
<comment type="subcellular location">
    <subcellularLocation>
        <location evidence="1">Cell inner membrane</location>
        <topology evidence="1">Multi-pass membrane protein</topology>
    </subcellularLocation>
    <subcellularLocation>
        <location evidence="8">Cell membrane</location>
        <topology evidence="8">Multi-pass membrane protein</topology>
    </subcellularLocation>
</comment>
<keyword evidence="7 8" id="KW-0472">Membrane</keyword>
<name>A0ABU6P253_9BACI</name>
<dbReference type="PANTHER" id="PTHR43357:SF4">
    <property type="entry name" value="INNER MEMBRANE ABC TRANSPORTER PERMEASE PROTEIN YDCV"/>
    <property type="match status" value="1"/>
</dbReference>
<sequence length="587" mass="64578">MKVLSRISRSLSTPSMMGWVVTAILFILIFLPLLAVLLQIVLPGMFFGEGHFAGWDLLFEIFERELWRKSLMNSLILAIGTAVLGTALGGILAIFRKTVEFRTALWLDFTAWALLILPSFILAQGWVLFSSGKGIANQIFGISWVTEFIFQPFGLIFIMTLCKFSYAYLAVTAALEWNVARYGEAARLCGANVWSAFRTVHFPLILPAFLSGGALIFMDTIGDFGLPASLAAVYSFPTLPYSIYTALYTAPIRFDMAGVLSFYLVGIIIIAMAIQMWVLRKGKFHSLNERAERYKPKKGKYSPLFMIVNICFLLIALGIPLGSNLLVSFMKTIGNGISLNNFTVDHYLSLLNIESTVIQGLIHSIVIAGVAAVVSLGIGFMITYVLVFTNFKLRPLIDSLSIISLAVPGVVLGIGYIFIWNQSWLESINLHLYGTPWILVLASIAGAIPISTRLILSSMTRVPQSLLSSAALQGAPLISRIRYVLVPLIKASLLTAVLTAFGTSVFDLAISTILYPPSFITLPVAINRAFEDLNYGYATAATITSGTAVVIIIMIIKFLGERSFNKSVSHVQEDEYVVNHSKHIEEF</sequence>
<dbReference type="RefSeq" id="WP_082799908.1">
    <property type="nucleotide sequence ID" value="NZ_JARTFQ010000001.1"/>
</dbReference>
<organism evidence="10 11">
    <name type="scientific">Metabacillus fastidiosus</name>
    <dbReference type="NCBI Taxonomy" id="1458"/>
    <lineage>
        <taxon>Bacteria</taxon>
        <taxon>Bacillati</taxon>
        <taxon>Bacillota</taxon>
        <taxon>Bacilli</taxon>
        <taxon>Bacillales</taxon>
        <taxon>Bacillaceae</taxon>
        <taxon>Metabacillus</taxon>
    </lineage>
</organism>
<dbReference type="GeneID" id="301140777"/>
<feature type="transmembrane region" description="Helical" evidence="8">
    <location>
        <begin position="535"/>
        <end position="556"/>
    </location>
</feature>
<feature type="transmembrane region" description="Helical" evidence="8">
    <location>
        <begin position="107"/>
        <end position="129"/>
    </location>
</feature>
<gene>
    <name evidence="10" type="ORF">P9271_19205</name>
</gene>
<evidence type="ECO:0000256" key="5">
    <source>
        <dbReference type="ARBA" id="ARBA00022692"/>
    </source>
</evidence>
<keyword evidence="11" id="KW-1185">Reference proteome</keyword>
<keyword evidence="3" id="KW-1003">Cell membrane</keyword>
<comment type="caution">
    <text evidence="10">The sequence shown here is derived from an EMBL/GenBank/DDBJ whole genome shotgun (WGS) entry which is preliminary data.</text>
</comment>
<evidence type="ECO:0000256" key="6">
    <source>
        <dbReference type="ARBA" id="ARBA00022989"/>
    </source>
</evidence>
<feature type="domain" description="ABC transmembrane type-1" evidence="9">
    <location>
        <begin position="71"/>
        <end position="275"/>
    </location>
</feature>
<feature type="transmembrane region" description="Helical" evidence="8">
    <location>
        <begin position="200"/>
        <end position="217"/>
    </location>
</feature>
<evidence type="ECO:0000313" key="10">
    <source>
        <dbReference type="EMBL" id="MED4403440.1"/>
    </source>
</evidence>
<evidence type="ECO:0000256" key="2">
    <source>
        <dbReference type="ARBA" id="ARBA00022448"/>
    </source>
</evidence>
<dbReference type="InterPro" id="IPR000515">
    <property type="entry name" value="MetI-like"/>
</dbReference>
<evidence type="ECO:0000256" key="3">
    <source>
        <dbReference type="ARBA" id="ARBA00022475"/>
    </source>
</evidence>
<dbReference type="CDD" id="cd06261">
    <property type="entry name" value="TM_PBP2"/>
    <property type="match status" value="2"/>
</dbReference>
<dbReference type="Proteomes" id="UP001342826">
    <property type="component" value="Unassembled WGS sequence"/>
</dbReference>
<feature type="transmembrane region" description="Helical" evidence="8">
    <location>
        <begin position="491"/>
        <end position="515"/>
    </location>
</feature>
<evidence type="ECO:0000256" key="4">
    <source>
        <dbReference type="ARBA" id="ARBA00022519"/>
    </source>
</evidence>
<dbReference type="Gene3D" id="1.10.3720.10">
    <property type="entry name" value="MetI-like"/>
    <property type="match status" value="2"/>
</dbReference>
<comment type="similarity">
    <text evidence="8">Belongs to the binding-protein-dependent transport system permease family.</text>
</comment>
<dbReference type="Pfam" id="PF00528">
    <property type="entry name" value="BPD_transp_1"/>
    <property type="match status" value="1"/>
</dbReference>
<proteinExistence type="inferred from homology"/>
<reference evidence="10 11" key="1">
    <citation type="submission" date="2023-03" db="EMBL/GenBank/DDBJ databases">
        <title>Bacillus Genome Sequencing.</title>
        <authorList>
            <person name="Dunlap C."/>
        </authorList>
    </citation>
    <scope>NUCLEOTIDE SEQUENCE [LARGE SCALE GENOMIC DNA]</scope>
    <source>
        <strain evidence="10 11">NRS-1717</strain>
    </source>
</reference>
<feature type="transmembrane region" description="Helical" evidence="8">
    <location>
        <begin position="224"/>
        <end position="244"/>
    </location>
</feature>
<feature type="domain" description="ABC transmembrane type-1" evidence="9">
    <location>
        <begin position="361"/>
        <end position="560"/>
    </location>
</feature>
<feature type="transmembrane region" description="Helical" evidence="8">
    <location>
        <begin position="361"/>
        <end position="388"/>
    </location>
</feature>
<keyword evidence="6 8" id="KW-1133">Transmembrane helix</keyword>
<keyword evidence="5 8" id="KW-0812">Transmembrane</keyword>